<dbReference type="Proteomes" id="UP000601041">
    <property type="component" value="Unassembled WGS sequence"/>
</dbReference>
<sequence>MLTKLLTVSAFTLALTTGAMAQTSDSGTSSDSSGNGTTQTDSATTGSTNTGAAGTPGTAGTKDDDRCSETSAEQTTSVPSGTVPEAACED</sequence>
<keyword evidence="4" id="KW-1185">Reference proteome</keyword>
<reference evidence="3 4" key="1">
    <citation type="submission" date="2020-11" db="EMBL/GenBank/DDBJ databases">
        <authorList>
            <person name="Lassalle F."/>
        </authorList>
    </citation>
    <scope>NUCLEOTIDE SEQUENCE [LARGE SCALE GENOMIC DNA]</scope>
    <source>
        <strain evidence="3 4">AB21</strain>
    </source>
</reference>
<keyword evidence="2" id="KW-0732">Signal</keyword>
<dbReference type="EMBL" id="CABFWE030000005">
    <property type="protein sequence ID" value="CAD7031562.1"/>
    <property type="molecule type" value="Genomic_DNA"/>
</dbReference>
<name>A0ABM8PI75_9HYPH</name>
<accession>A0ABM8PI75</accession>
<evidence type="ECO:0000313" key="3">
    <source>
        <dbReference type="EMBL" id="CAD7031562.1"/>
    </source>
</evidence>
<feature type="compositionally biased region" description="Polar residues" evidence="1">
    <location>
        <begin position="69"/>
        <end position="80"/>
    </location>
</feature>
<evidence type="ECO:0008006" key="5">
    <source>
        <dbReference type="Google" id="ProtNLM"/>
    </source>
</evidence>
<evidence type="ECO:0000256" key="2">
    <source>
        <dbReference type="SAM" id="SignalP"/>
    </source>
</evidence>
<feature type="chain" id="PRO_5046494124" description="Oxidoreductase" evidence="2">
    <location>
        <begin position="22"/>
        <end position="90"/>
    </location>
</feature>
<evidence type="ECO:0000313" key="4">
    <source>
        <dbReference type="Proteomes" id="UP000601041"/>
    </source>
</evidence>
<feature type="region of interest" description="Disordered" evidence="1">
    <location>
        <begin position="18"/>
        <end position="90"/>
    </location>
</feature>
<feature type="signal peptide" evidence="2">
    <location>
        <begin position="1"/>
        <end position="21"/>
    </location>
</feature>
<gene>
    <name evidence="3" type="ORF">RHAB21_01883</name>
</gene>
<dbReference type="RefSeq" id="WP_142587321.1">
    <property type="nucleotide sequence ID" value="NZ_CABFWE030000005.1"/>
</dbReference>
<comment type="caution">
    <text evidence="3">The sequence shown here is derived from an EMBL/GenBank/DDBJ whole genome shotgun (WGS) entry which is preliminary data.</text>
</comment>
<organism evidence="3 4">
    <name type="scientific">Pseudorhizobium halotolerans</name>
    <dbReference type="NCBI Taxonomy" id="1233081"/>
    <lineage>
        <taxon>Bacteria</taxon>
        <taxon>Pseudomonadati</taxon>
        <taxon>Pseudomonadota</taxon>
        <taxon>Alphaproteobacteria</taxon>
        <taxon>Hyphomicrobiales</taxon>
        <taxon>Rhizobiaceae</taxon>
        <taxon>Rhizobium/Agrobacterium group</taxon>
        <taxon>Pseudorhizobium</taxon>
    </lineage>
</organism>
<protein>
    <recommendedName>
        <fullName evidence="5">Oxidoreductase</fullName>
    </recommendedName>
</protein>
<feature type="compositionally biased region" description="Low complexity" evidence="1">
    <location>
        <begin position="23"/>
        <end position="60"/>
    </location>
</feature>
<evidence type="ECO:0000256" key="1">
    <source>
        <dbReference type="SAM" id="MobiDB-lite"/>
    </source>
</evidence>
<proteinExistence type="predicted"/>